<evidence type="ECO:0000256" key="1">
    <source>
        <dbReference type="SAM" id="MobiDB-lite"/>
    </source>
</evidence>
<organism evidence="3 4">
    <name type="scientific">Candidatus Electronema aureum</name>
    <dbReference type="NCBI Taxonomy" id="2005002"/>
    <lineage>
        <taxon>Bacteria</taxon>
        <taxon>Pseudomonadati</taxon>
        <taxon>Thermodesulfobacteriota</taxon>
        <taxon>Desulfobulbia</taxon>
        <taxon>Desulfobulbales</taxon>
        <taxon>Desulfobulbaceae</taxon>
        <taxon>Candidatus Electronema</taxon>
    </lineage>
</organism>
<dbReference type="PROSITE" id="PS00409">
    <property type="entry name" value="PROKAR_NTER_METHYL"/>
    <property type="match status" value="1"/>
</dbReference>
<feature type="region of interest" description="Disordered" evidence="1">
    <location>
        <begin position="167"/>
        <end position="186"/>
    </location>
</feature>
<keyword evidence="2" id="KW-0472">Membrane</keyword>
<dbReference type="NCBIfam" id="TIGR02532">
    <property type="entry name" value="IV_pilin_GFxxxE"/>
    <property type="match status" value="1"/>
</dbReference>
<dbReference type="InterPro" id="IPR012902">
    <property type="entry name" value="N_methyl_site"/>
</dbReference>
<sequence length="231" mass="25504">MSYRARAGFTLLEIMLAMLVLGMVVAMVSVSLSGSIKIIEGTLDQGDVYYRAQVAFERISEDLTSALLPEDADFISDQEAGSSGQNSVLSFASMTHLVFDSKNGQPGLGLISYAVQPDKDNPKHLLLLRADSLHRPTDGEKKSGQEVEAFLLADRLRSVKFTFRDQNGEEQESWDTTATEEDPTKKRRLPAAVSCRLEFWLDDEQETSISFQTTVLLPVGLIRPAEQDDAA</sequence>
<gene>
    <name evidence="3" type="ORF">CDV28_12125</name>
</gene>
<proteinExistence type="predicted"/>
<keyword evidence="2" id="KW-1133">Transmembrane helix</keyword>
<protein>
    <submittedName>
        <fullName evidence="3">General secretion pathway protein J</fullName>
    </submittedName>
</protein>
<name>A0A521G193_9BACT</name>
<dbReference type="Pfam" id="PF07963">
    <property type="entry name" value="N_methyl"/>
    <property type="match status" value="1"/>
</dbReference>
<reference evidence="3" key="1">
    <citation type="submission" date="2017-07" db="EMBL/GenBank/DDBJ databases">
        <title>The cable genome - Insights into the physiology and evolution of filamentous bacteria capable of sulfide oxidation via long distance electron transfer.</title>
        <authorList>
            <person name="Thorup C."/>
            <person name="Bjerg J.T."/>
            <person name="Schreiber L."/>
            <person name="Nielsen L.P."/>
            <person name="Kjeldsen K.U."/>
            <person name="Boesen T."/>
            <person name="Boggild A."/>
            <person name="Meysman F."/>
            <person name="Geelhoed J."/>
            <person name="Schramm A."/>
        </authorList>
    </citation>
    <scope>NUCLEOTIDE SEQUENCE [LARGE SCALE GENOMIC DNA]</scope>
    <source>
        <strain evidence="3">GS</strain>
    </source>
</reference>
<dbReference type="AlphaFoldDB" id="A0A521G193"/>
<dbReference type="InterPro" id="IPR045584">
    <property type="entry name" value="Pilin-like"/>
</dbReference>
<dbReference type="Proteomes" id="UP000316238">
    <property type="component" value="Unassembled WGS sequence"/>
</dbReference>
<accession>A0A521G193</accession>
<evidence type="ECO:0000313" key="3">
    <source>
        <dbReference type="EMBL" id="TAA74631.1"/>
    </source>
</evidence>
<comment type="caution">
    <text evidence="3">The sequence shown here is derived from an EMBL/GenBank/DDBJ whole genome shotgun (WGS) entry which is preliminary data.</text>
</comment>
<evidence type="ECO:0000313" key="4">
    <source>
        <dbReference type="Proteomes" id="UP000316238"/>
    </source>
</evidence>
<keyword evidence="2" id="KW-0812">Transmembrane</keyword>
<dbReference type="EMBL" id="NQJD01000021">
    <property type="protein sequence ID" value="TAA74631.1"/>
    <property type="molecule type" value="Genomic_DNA"/>
</dbReference>
<keyword evidence="4" id="KW-1185">Reference proteome</keyword>
<dbReference type="SUPFAM" id="SSF54523">
    <property type="entry name" value="Pili subunits"/>
    <property type="match status" value="1"/>
</dbReference>
<feature type="compositionally biased region" description="Acidic residues" evidence="1">
    <location>
        <begin position="168"/>
        <end position="181"/>
    </location>
</feature>
<feature type="transmembrane region" description="Helical" evidence="2">
    <location>
        <begin position="12"/>
        <end position="32"/>
    </location>
</feature>
<evidence type="ECO:0000256" key="2">
    <source>
        <dbReference type="SAM" id="Phobius"/>
    </source>
</evidence>